<keyword evidence="3" id="KW-1185">Reference proteome</keyword>
<accession>A0A3G9J9F7</accession>
<dbReference type="EMBL" id="AP019309">
    <property type="protein sequence ID" value="BBH27827.1"/>
    <property type="molecule type" value="Genomic_DNA"/>
</dbReference>
<dbReference type="Proteomes" id="UP000268059">
    <property type="component" value="Chromosome"/>
</dbReference>
<dbReference type="RefSeq" id="WP_125120520.1">
    <property type="nucleotide sequence ID" value="NZ_AP019309.1"/>
</dbReference>
<dbReference type="KEGG" id="ebm:SG0102_27610"/>
<organism evidence="2 3">
    <name type="scientific">Intestinibaculum porci</name>
    <dbReference type="NCBI Taxonomy" id="2487118"/>
    <lineage>
        <taxon>Bacteria</taxon>
        <taxon>Bacillati</taxon>
        <taxon>Bacillota</taxon>
        <taxon>Erysipelotrichia</taxon>
        <taxon>Erysipelotrichales</taxon>
        <taxon>Erysipelotrichaceae</taxon>
        <taxon>Intestinibaculum</taxon>
    </lineage>
</organism>
<proteinExistence type="predicted"/>
<keyword evidence="1" id="KW-0175">Coiled coil</keyword>
<sequence>MNEKQENQYKELIAKAKASYDRFFKDVKYLPSDDEIDDITINIENMQDKIQAKANQAEGHMKALAQVKKELEDEATHAEAKSFPTEDRDEAVASINTMYDQYVEEQKRLFALSQKVAAKVHALHK</sequence>
<evidence type="ECO:0000313" key="3">
    <source>
        <dbReference type="Proteomes" id="UP000268059"/>
    </source>
</evidence>
<evidence type="ECO:0000256" key="1">
    <source>
        <dbReference type="SAM" id="Coils"/>
    </source>
</evidence>
<dbReference type="AlphaFoldDB" id="A0A3G9J9F7"/>
<evidence type="ECO:0000313" key="2">
    <source>
        <dbReference type="EMBL" id="BBH27827.1"/>
    </source>
</evidence>
<dbReference type="InParanoid" id="A0A3G9J9F7"/>
<feature type="coiled-coil region" evidence="1">
    <location>
        <begin position="2"/>
        <end position="81"/>
    </location>
</feature>
<gene>
    <name evidence="2" type="ORF">SG0102_27610</name>
</gene>
<dbReference type="OrthoDB" id="10011302at2"/>
<name>A0A3G9J9F7_9FIRM</name>
<reference evidence="2 3" key="1">
    <citation type="submission" date="2018-11" db="EMBL/GenBank/DDBJ databases">
        <title>Novel Erysipelotrichaceae bacterium isolated from small intestine of a swine.</title>
        <authorList>
            <person name="Kim J.S."/>
            <person name="Choe H."/>
            <person name="Lee Y.R."/>
            <person name="Kim K.M."/>
            <person name="Park D.S."/>
        </authorList>
    </citation>
    <scope>NUCLEOTIDE SEQUENCE [LARGE SCALE GENOMIC DNA]</scope>
    <source>
        <strain evidence="2 3">SG0102</strain>
    </source>
</reference>
<protein>
    <submittedName>
        <fullName evidence="2">Uncharacterized protein</fullName>
    </submittedName>
</protein>